<keyword evidence="2" id="KW-1185">Reference proteome</keyword>
<gene>
    <name evidence="1" type="ORF">CWM47_20500</name>
</gene>
<organism evidence="1 2">
    <name type="scientific">Spirosoma pollinicola</name>
    <dbReference type="NCBI Taxonomy" id="2057025"/>
    <lineage>
        <taxon>Bacteria</taxon>
        <taxon>Pseudomonadati</taxon>
        <taxon>Bacteroidota</taxon>
        <taxon>Cytophagia</taxon>
        <taxon>Cytophagales</taxon>
        <taxon>Cytophagaceae</taxon>
        <taxon>Spirosoma</taxon>
    </lineage>
</organism>
<reference evidence="1 2" key="1">
    <citation type="submission" date="2017-11" db="EMBL/GenBank/DDBJ databases">
        <title>Taxonomic description and genome sequences of Spirosoma HA7 sp. nov., isolated from pollen microhabitat of Corylus avellana.</title>
        <authorList>
            <person name="Ambika Manirajan B."/>
            <person name="Suarez C."/>
            <person name="Ratering S."/>
            <person name="Geissler-Plaum R."/>
            <person name="Cardinale M."/>
            <person name="Sylvia S."/>
        </authorList>
    </citation>
    <scope>NUCLEOTIDE SEQUENCE [LARGE SCALE GENOMIC DNA]</scope>
    <source>
        <strain evidence="1 2">HA7</strain>
    </source>
</reference>
<dbReference type="EMBL" id="CP025096">
    <property type="protein sequence ID" value="AUD03996.1"/>
    <property type="molecule type" value="Genomic_DNA"/>
</dbReference>
<dbReference type="AlphaFoldDB" id="A0A2K8Z285"/>
<evidence type="ECO:0000313" key="1">
    <source>
        <dbReference type="EMBL" id="AUD03996.1"/>
    </source>
</evidence>
<accession>A0A2K8Z285</accession>
<name>A0A2K8Z285_9BACT</name>
<evidence type="ECO:0000313" key="2">
    <source>
        <dbReference type="Proteomes" id="UP000232883"/>
    </source>
</evidence>
<dbReference type="RefSeq" id="WP_100990062.1">
    <property type="nucleotide sequence ID" value="NZ_CP025096.1"/>
</dbReference>
<proteinExistence type="predicted"/>
<protein>
    <submittedName>
        <fullName evidence="1">Uncharacterized protein</fullName>
    </submittedName>
</protein>
<dbReference type="KEGG" id="spir:CWM47_20500"/>
<dbReference type="Proteomes" id="UP000232883">
    <property type="component" value="Chromosome"/>
</dbReference>
<sequence length="179" mass="20563">MASKQLNLFSSPADVALQPLRVTPLPDVGSLIERIGSDEDWQERTLSEVLELWPCLYDEYVQVLLEPRKQAEEWFKQNGTHYETASPATRQHYRREHAALADAKNLFHSILYGLYSQRMETLFAQAKQRLISKGLTGVALEGCEEFFNDVFQRPEYPDLGKRLPQLMNDLAVEYAKSVT</sequence>